<dbReference type="EMBL" id="JAAIUW010000002">
    <property type="protein sequence ID" value="KAF7841320.1"/>
    <property type="molecule type" value="Genomic_DNA"/>
</dbReference>
<organism evidence="2 3">
    <name type="scientific">Senna tora</name>
    <dbReference type="NCBI Taxonomy" id="362788"/>
    <lineage>
        <taxon>Eukaryota</taxon>
        <taxon>Viridiplantae</taxon>
        <taxon>Streptophyta</taxon>
        <taxon>Embryophyta</taxon>
        <taxon>Tracheophyta</taxon>
        <taxon>Spermatophyta</taxon>
        <taxon>Magnoliopsida</taxon>
        <taxon>eudicotyledons</taxon>
        <taxon>Gunneridae</taxon>
        <taxon>Pentapetalae</taxon>
        <taxon>rosids</taxon>
        <taxon>fabids</taxon>
        <taxon>Fabales</taxon>
        <taxon>Fabaceae</taxon>
        <taxon>Caesalpinioideae</taxon>
        <taxon>Cassia clade</taxon>
        <taxon>Senna</taxon>
    </lineage>
</organism>
<sequence length="151" mass="16956">MAGVFILDFAVFKQVSWREKIHVLRHLWWNFSSISLANIPSSANIPSLVCSPSICVPLSSLFCVPPSNNTPEVLLIPPVMSRKRHRPPQLETYPTSLPSKISKPLMANNNYRDIGWLDSSDSEISDAEEIRNLDNPITRPTLPPKPARSHC</sequence>
<evidence type="ECO:0000256" key="1">
    <source>
        <dbReference type="SAM" id="MobiDB-lite"/>
    </source>
</evidence>
<keyword evidence="3" id="KW-1185">Reference proteome</keyword>
<evidence type="ECO:0000313" key="3">
    <source>
        <dbReference type="Proteomes" id="UP000634136"/>
    </source>
</evidence>
<reference evidence="2" key="1">
    <citation type="submission" date="2020-09" db="EMBL/GenBank/DDBJ databases">
        <title>Genome-Enabled Discovery of Anthraquinone Biosynthesis in Senna tora.</title>
        <authorList>
            <person name="Kang S.-H."/>
            <person name="Pandey R.P."/>
            <person name="Lee C.-M."/>
            <person name="Sim J.-S."/>
            <person name="Jeong J.-T."/>
            <person name="Choi B.-S."/>
            <person name="Jung M."/>
            <person name="Ginzburg D."/>
            <person name="Zhao K."/>
            <person name="Won S.Y."/>
            <person name="Oh T.-J."/>
            <person name="Yu Y."/>
            <person name="Kim N.-H."/>
            <person name="Lee O.R."/>
            <person name="Lee T.-H."/>
            <person name="Bashyal P."/>
            <person name="Kim T.-S."/>
            <person name="Lee W.-H."/>
            <person name="Kawkins C."/>
            <person name="Kim C.-K."/>
            <person name="Kim J.S."/>
            <person name="Ahn B.O."/>
            <person name="Rhee S.Y."/>
            <person name="Sohng J.K."/>
        </authorList>
    </citation>
    <scope>NUCLEOTIDE SEQUENCE</scope>
    <source>
        <tissue evidence="2">Leaf</tissue>
    </source>
</reference>
<name>A0A835CIK9_9FABA</name>
<dbReference type="Proteomes" id="UP000634136">
    <property type="component" value="Unassembled WGS sequence"/>
</dbReference>
<protein>
    <submittedName>
        <fullName evidence="2">Uncharacterized protein</fullName>
    </submittedName>
</protein>
<dbReference type="AlphaFoldDB" id="A0A835CIK9"/>
<feature type="compositionally biased region" description="Pro residues" evidence="1">
    <location>
        <begin position="141"/>
        <end position="151"/>
    </location>
</feature>
<evidence type="ECO:0000313" key="2">
    <source>
        <dbReference type="EMBL" id="KAF7841320.1"/>
    </source>
</evidence>
<accession>A0A835CIK9</accession>
<comment type="caution">
    <text evidence="2">The sequence shown here is derived from an EMBL/GenBank/DDBJ whole genome shotgun (WGS) entry which is preliminary data.</text>
</comment>
<feature type="region of interest" description="Disordered" evidence="1">
    <location>
        <begin position="128"/>
        <end position="151"/>
    </location>
</feature>
<gene>
    <name evidence="2" type="ORF">G2W53_003618</name>
</gene>
<proteinExistence type="predicted"/>